<dbReference type="RefSeq" id="WP_146807886.1">
    <property type="nucleotide sequence ID" value="NZ_BJXX01000006.1"/>
</dbReference>
<feature type="domain" description="Aminotransferase class I/classII large" evidence="4">
    <location>
        <begin position="32"/>
        <end position="382"/>
    </location>
</feature>
<gene>
    <name evidence="5" type="ORF">ADA01nite_00380</name>
</gene>
<dbReference type="InterPro" id="IPR015422">
    <property type="entry name" value="PyrdxlP-dep_Trfase_small"/>
</dbReference>
<evidence type="ECO:0000313" key="5">
    <source>
        <dbReference type="EMBL" id="GEN32578.1"/>
    </source>
</evidence>
<evidence type="ECO:0000259" key="4">
    <source>
        <dbReference type="Pfam" id="PF00155"/>
    </source>
</evidence>
<dbReference type="PANTHER" id="PTHR42832">
    <property type="entry name" value="AMINO ACID AMINOTRANSFERASE"/>
    <property type="match status" value="1"/>
</dbReference>
<name>A0A511V3S9_9BACL</name>
<dbReference type="Gene3D" id="3.90.1150.10">
    <property type="entry name" value="Aspartate Aminotransferase, domain 1"/>
    <property type="match status" value="1"/>
</dbReference>
<dbReference type="AlphaFoldDB" id="A0A511V3S9"/>
<dbReference type="GO" id="GO:0008483">
    <property type="term" value="F:transaminase activity"/>
    <property type="evidence" value="ECO:0007669"/>
    <property type="project" value="UniProtKB-KW"/>
</dbReference>
<dbReference type="InterPro" id="IPR015424">
    <property type="entry name" value="PyrdxlP-dep_Trfase"/>
</dbReference>
<comment type="cofactor">
    <cofactor evidence="1">
        <name>pyridoxal 5'-phosphate</name>
        <dbReference type="ChEBI" id="CHEBI:597326"/>
    </cofactor>
</comment>
<dbReference type="PANTHER" id="PTHR42832:SF3">
    <property type="entry name" value="L-GLUTAMINE--4-(METHYLSULFANYL)-2-OXOBUTANOATE AMINOTRANSFERASE"/>
    <property type="match status" value="1"/>
</dbReference>
<organism evidence="5 6">
    <name type="scientific">Aneurinibacillus danicus</name>
    <dbReference type="NCBI Taxonomy" id="267746"/>
    <lineage>
        <taxon>Bacteria</taxon>
        <taxon>Bacillati</taxon>
        <taxon>Bacillota</taxon>
        <taxon>Bacilli</taxon>
        <taxon>Bacillales</taxon>
        <taxon>Paenibacillaceae</taxon>
        <taxon>Aneurinibacillus group</taxon>
        <taxon>Aneurinibacillus</taxon>
    </lineage>
</organism>
<dbReference type="OrthoDB" id="9813612at2"/>
<dbReference type="GO" id="GO:0030170">
    <property type="term" value="F:pyridoxal phosphate binding"/>
    <property type="evidence" value="ECO:0007669"/>
    <property type="project" value="InterPro"/>
</dbReference>
<evidence type="ECO:0000313" key="6">
    <source>
        <dbReference type="Proteomes" id="UP000321157"/>
    </source>
</evidence>
<comment type="caution">
    <text evidence="5">The sequence shown here is derived from an EMBL/GenBank/DDBJ whole genome shotgun (WGS) entry which is preliminary data.</text>
</comment>
<evidence type="ECO:0000256" key="2">
    <source>
        <dbReference type="ARBA" id="ARBA00022576"/>
    </source>
</evidence>
<reference evidence="5 6" key="1">
    <citation type="submission" date="2019-07" db="EMBL/GenBank/DDBJ databases">
        <title>Whole genome shotgun sequence of Aneurinibacillus danicus NBRC 102444.</title>
        <authorList>
            <person name="Hosoyama A."/>
            <person name="Uohara A."/>
            <person name="Ohji S."/>
            <person name="Ichikawa N."/>
        </authorList>
    </citation>
    <scope>NUCLEOTIDE SEQUENCE [LARGE SCALE GENOMIC DNA]</scope>
    <source>
        <strain evidence="5 6">NBRC 102444</strain>
    </source>
</reference>
<dbReference type="InterPro" id="IPR050881">
    <property type="entry name" value="LL-DAP_aminotransferase"/>
</dbReference>
<evidence type="ECO:0000256" key="1">
    <source>
        <dbReference type="ARBA" id="ARBA00001933"/>
    </source>
</evidence>
<dbReference type="Gene3D" id="3.40.640.10">
    <property type="entry name" value="Type I PLP-dependent aspartate aminotransferase-like (Major domain)"/>
    <property type="match status" value="1"/>
</dbReference>
<dbReference type="InterPro" id="IPR015421">
    <property type="entry name" value="PyrdxlP-dep_Trfase_major"/>
</dbReference>
<dbReference type="NCBIfam" id="NF006756">
    <property type="entry name" value="PRK09276.1"/>
    <property type="match status" value="1"/>
</dbReference>
<dbReference type="InterPro" id="IPR004839">
    <property type="entry name" value="Aminotransferase_I/II_large"/>
</dbReference>
<keyword evidence="6" id="KW-1185">Reference proteome</keyword>
<keyword evidence="2 5" id="KW-0032">Aminotransferase</keyword>
<dbReference type="EMBL" id="BJXX01000006">
    <property type="protein sequence ID" value="GEN32578.1"/>
    <property type="molecule type" value="Genomic_DNA"/>
</dbReference>
<keyword evidence="3 5" id="KW-0808">Transferase</keyword>
<dbReference type="CDD" id="cd00609">
    <property type="entry name" value="AAT_like"/>
    <property type="match status" value="1"/>
</dbReference>
<protein>
    <submittedName>
        <fullName evidence="5">Aminotransferase</fullName>
    </submittedName>
</protein>
<evidence type="ECO:0000256" key="3">
    <source>
        <dbReference type="ARBA" id="ARBA00022679"/>
    </source>
</evidence>
<dbReference type="Pfam" id="PF00155">
    <property type="entry name" value="Aminotran_1_2"/>
    <property type="match status" value="1"/>
</dbReference>
<sequence>MFIKPRRVTNVPSYLFNEINRKKRSLIEKGVDVIDLGIGCPDLPTPAHIVNRLLEEMKEPDNFKYAGYNGCLEFREAVAQFYKKHFNVDLDPETEVLALIGSKEGIAHFITASIDPNDVVLLPDPGYPTYRTATYLADGIPYSMPLLRENQFLPDFSMIPAQKVEKAKVMFLNYPGNPTAAVADLEFFQKAVDFSRRNRITIAHDAAYQMVTFDGYKAPSILQVKEAKEVAVEFGSLSKTYTMTGWRIGYAVGNREALQSLSIVKSNIDTSQFLPIQKAAVTALVSEQNCVREYNQIYRERMNSMLTALQEIGIEADTPKGSFFIWATVPEGYTSNEFASKVLEQTGVIVTPGTAFGEYGEGYFRISLSVPTKRLQEAIHRIKTKITLGV</sequence>
<dbReference type="Proteomes" id="UP000321157">
    <property type="component" value="Unassembled WGS sequence"/>
</dbReference>
<accession>A0A511V3S9</accession>
<dbReference type="SUPFAM" id="SSF53383">
    <property type="entry name" value="PLP-dependent transferases"/>
    <property type="match status" value="1"/>
</dbReference>
<proteinExistence type="predicted"/>